<protein>
    <recommendedName>
        <fullName evidence="5">DUF1674 domain-containing protein</fullName>
    </recommendedName>
</protein>
<evidence type="ECO:0000256" key="1">
    <source>
        <dbReference type="ARBA" id="ARBA00005701"/>
    </source>
</evidence>
<dbReference type="RefSeq" id="WP_206711164.1">
    <property type="nucleotide sequence ID" value="NZ_BMGH01000001.1"/>
</dbReference>
<dbReference type="Pfam" id="PF07896">
    <property type="entry name" value="DUF1674"/>
    <property type="match status" value="1"/>
</dbReference>
<dbReference type="Proteomes" id="UP000613582">
    <property type="component" value="Unassembled WGS sequence"/>
</dbReference>
<evidence type="ECO:0008006" key="5">
    <source>
        <dbReference type="Google" id="ProtNLM"/>
    </source>
</evidence>
<name>A0A8J2V2Y6_9PROT</name>
<keyword evidence="4" id="KW-1185">Reference proteome</keyword>
<dbReference type="AlphaFoldDB" id="A0A8J2V2Y6"/>
<feature type="region of interest" description="Disordered" evidence="2">
    <location>
        <begin position="1"/>
        <end position="28"/>
    </location>
</feature>
<comment type="similarity">
    <text evidence="1">Belongs to the SDHAF4 family.</text>
</comment>
<organism evidence="3 4">
    <name type="scientific">Aquisalinus flavus</name>
    <dbReference type="NCBI Taxonomy" id="1526572"/>
    <lineage>
        <taxon>Bacteria</taxon>
        <taxon>Pseudomonadati</taxon>
        <taxon>Pseudomonadota</taxon>
        <taxon>Alphaproteobacteria</taxon>
        <taxon>Parvularculales</taxon>
        <taxon>Parvularculaceae</taxon>
        <taxon>Aquisalinus</taxon>
    </lineage>
</organism>
<reference evidence="3" key="2">
    <citation type="submission" date="2020-09" db="EMBL/GenBank/DDBJ databases">
        <authorList>
            <person name="Sun Q."/>
            <person name="Zhou Y."/>
        </authorList>
    </citation>
    <scope>NUCLEOTIDE SEQUENCE</scope>
    <source>
        <strain evidence="3">CGMCC 1.12921</strain>
    </source>
</reference>
<dbReference type="InterPro" id="IPR012875">
    <property type="entry name" value="SDHF4"/>
</dbReference>
<feature type="compositionally biased region" description="Basic and acidic residues" evidence="2">
    <location>
        <begin position="1"/>
        <end position="17"/>
    </location>
</feature>
<proteinExistence type="inferred from homology"/>
<comment type="caution">
    <text evidence="3">The sequence shown here is derived from an EMBL/GenBank/DDBJ whole genome shotgun (WGS) entry which is preliminary data.</text>
</comment>
<evidence type="ECO:0000256" key="2">
    <source>
        <dbReference type="SAM" id="MobiDB-lite"/>
    </source>
</evidence>
<reference evidence="3" key="1">
    <citation type="journal article" date="2014" name="Int. J. Syst. Evol. Microbiol.">
        <title>Complete genome sequence of Corynebacterium casei LMG S-19264T (=DSM 44701T), isolated from a smear-ripened cheese.</title>
        <authorList>
            <consortium name="US DOE Joint Genome Institute (JGI-PGF)"/>
            <person name="Walter F."/>
            <person name="Albersmeier A."/>
            <person name="Kalinowski J."/>
            <person name="Ruckert C."/>
        </authorList>
    </citation>
    <scope>NUCLEOTIDE SEQUENCE</scope>
    <source>
        <strain evidence="3">CGMCC 1.12921</strain>
    </source>
</reference>
<accession>A0A8J2V2Y6</accession>
<dbReference type="EMBL" id="BMGH01000001">
    <property type="protein sequence ID" value="GGD16238.1"/>
    <property type="molecule type" value="Genomic_DNA"/>
</dbReference>
<evidence type="ECO:0000313" key="4">
    <source>
        <dbReference type="Proteomes" id="UP000613582"/>
    </source>
</evidence>
<evidence type="ECO:0000313" key="3">
    <source>
        <dbReference type="EMBL" id="GGD16238.1"/>
    </source>
</evidence>
<sequence>MTGENDDKRVSASEARAETPVPTTDDGIPLMVNGVALNETQIAALREARDRRAAIDARADVPREVNGADRAEATRYGDWEKAGRAIDFS</sequence>
<gene>
    <name evidence="3" type="ORF">GCM10011342_26260</name>
</gene>